<dbReference type="Proteomes" id="UP000006462">
    <property type="component" value="Unassembled WGS sequence"/>
</dbReference>
<name>A0ABP2HT99_9BACT</name>
<sequence length="40" mass="4650">MTGSRNVIREESRPLTFAALQKVPNLCQIRDFDFLRTKVV</sequence>
<dbReference type="EMBL" id="ADFP01000079">
    <property type="protein sequence ID" value="EFB90472.1"/>
    <property type="molecule type" value="Genomic_DNA"/>
</dbReference>
<reference evidence="1 2" key="1">
    <citation type="submission" date="2009-12" db="EMBL/GenBank/DDBJ databases">
        <authorList>
            <person name="Shrivastava S."/>
            <person name="Madupu R."/>
            <person name="Durkin A.S."/>
            <person name="Torralba M."/>
            <person name="Methe B."/>
            <person name="Sutton G.G."/>
            <person name="Strausberg R.L."/>
            <person name="Nelson K.E."/>
        </authorList>
    </citation>
    <scope>NUCLEOTIDE SEQUENCE [LARGE SCALE GENOMIC DNA]</scope>
    <source>
        <strain evidence="1 2">W5455</strain>
    </source>
</reference>
<gene>
    <name evidence="1" type="ORF">HMPREF7215_2107</name>
</gene>
<evidence type="ECO:0000313" key="1">
    <source>
        <dbReference type="EMBL" id="EFB90472.1"/>
    </source>
</evidence>
<organism evidence="1 2">
    <name type="scientific">Pyramidobacter piscolens W5455</name>
    <dbReference type="NCBI Taxonomy" id="352165"/>
    <lineage>
        <taxon>Bacteria</taxon>
        <taxon>Thermotogati</taxon>
        <taxon>Synergistota</taxon>
        <taxon>Synergistia</taxon>
        <taxon>Synergistales</taxon>
        <taxon>Dethiosulfovibrionaceae</taxon>
        <taxon>Pyramidobacter</taxon>
    </lineage>
</organism>
<protein>
    <submittedName>
        <fullName evidence="1">Uncharacterized protein</fullName>
    </submittedName>
</protein>
<evidence type="ECO:0000313" key="2">
    <source>
        <dbReference type="Proteomes" id="UP000006462"/>
    </source>
</evidence>
<comment type="caution">
    <text evidence="1">The sequence shown here is derived from an EMBL/GenBank/DDBJ whole genome shotgun (WGS) entry which is preliminary data.</text>
</comment>
<proteinExistence type="predicted"/>
<keyword evidence="2" id="KW-1185">Reference proteome</keyword>
<accession>A0ABP2HT99</accession>